<gene>
    <name evidence="3" type="ORF">AXG93_2520s1070</name>
</gene>
<evidence type="ECO:0000313" key="4">
    <source>
        <dbReference type="Proteomes" id="UP000077202"/>
    </source>
</evidence>
<keyword evidence="4" id="KW-1185">Reference proteome</keyword>
<dbReference type="InterPro" id="IPR029058">
    <property type="entry name" value="AB_hydrolase_fold"/>
</dbReference>
<name>A0A176W4S1_MARPO</name>
<feature type="region of interest" description="Disordered" evidence="1">
    <location>
        <begin position="240"/>
        <end position="262"/>
    </location>
</feature>
<dbReference type="AlphaFoldDB" id="A0A176W4S1"/>
<dbReference type="InterPro" id="IPR000073">
    <property type="entry name" value="AB_hydrolase_1"/>
</dbReference>
<evidence type="ECO:0000259" key="2">
    <source>
        <dbReference type="SMART" id="SM00563"/>
    </source>
</evidence>
<dbReference type="Gene3D" id="3.40.50.1820">
    <property type="entry name" value="alpha/beta hydrolase"/>
    <property type="match status" value="1"/>
</dbReference>
<dbReference type="Proteomes" id="UP000077202">
    <property type="component" value="Unassembled WGS sequence"/>
</dbReference>
<organism evidence="3 4">
    <name type="scientific">Marchantia polymorpha subsp. ruderalis</name>
    <dbReference type="NCBI Taxonomy" id="1480154"/>
    <lineage>
        <taxon>Eukaryota</taxon>
        <taxon>Viridiplantae</taxon>
        <taxon>Streptophyta</taxon>
        <taxon>Embryophyta</taxon>
        <taxon>Marchantiophyta</taxon>
        <taxon>Marchantiopsida</taxon>
        <taxon>Marchantiidae</taxon>
        <taxon>Marchantiales</taxon>
        <taxon>Marchantiaceae</taxon>
        <taxon>Marchantia</taxon>
    </lineage>
</organism>
<feature type="domain" description="Phospholipid/glycerol acyltransferase" evidence="2">
    <location>
        <begin position="306"/>
        <end position="421"/>
    </location>
</feature>
<evidence type="ECO:0000313" key="3">
    <source>
        <dbReference type="EMBL" id="OAE27611.1"/>
    </source>
</evidence>
<dbReference type="InterPro" id="IPR002123">
    <property type="entry name" value="Plipid/glycerol_acylTrfase"/>
</dbReference>
<dbReference type="GO" id="GO:0016020">
    <property type="term" value="C:membrane"/>
    <property type="evidence" value="ECO:0007669"/>
    <property type="project" value="TreeGrafter"/>
</dbReference>
<comment type="caution">
    <text evidence="3">The sequence shown here is derived from an EMBL/GenBank/DDBJ whole genome shotgun (WGS) entry which is preliminary data.</text>
</comment>
<dbReference type="EMBL" id="LVLJ01001858">
    <property type="protein sequence ID" value="OAE27611.1"/>
    <property type="molecule type" value="Genomic_DNA"/>
</dbReference>
<dbReference type="Pfam" id="PF01553">
    <property type="entry name" value="Acyltransferase"/>
    <property type="match status" value="1"/>
</dbReference>
<sequence>MDCSGQGIKSQLSPLFEAGYDIRCVYIPSNDRSTWQQLVDTILPLVNEEVQGVNGERRHLTILGESFGGCLALRLAQADPSLVSRLVLVNPATNFPNNNLVGSLCAQTGLLALFPESLYELAQDILLPLMVKRNRVSTAGTEDFLSPVDFVPAACAAWRLAMLNDDSGLSDDELRVVSMPTLLLTSAKDRILSSLTEGARLQRVLPNAKRVVLPESGHTALIEDSINLAEVMLANGFTHPRRSKAKHQGSSSISSPSPVAKREEAVADDVMDEMGRILEPWRILTSPYISGAENLPMPGREPRRPLLFVGNHTMFGVYDSPLLVYELYLRGFRCRGLAHPGHWITGAGAIFERYGNVKASKFAAYKLLKEGENVLLFPGGAREVCKRKGEQYKLLWKPTTDFVRMASRLNAIIVPFGALGADEAYNIMYDVDDLKASPYWSLIEAVYNRVGVDPENVYPITSLPGTNIPSLVPVPSIERIYFHFSEPIDTASYACNLDDRTQERLLPVRLAAKLGRLLPEFIPRMPSSQNGLRQLRKDFENAMKDERA</sequence>
<dbReference type="SUPFAM" id="SSF53474">
    <property type="entry name" value="alpha/beta-Hydrolases"/>
    <property type="match status" value="1"/>
</dbReference>
<evidence type="ECO:0000256" key="1">
    <source>
        <dbReference type="SAM" id="MobiDB-lite"/>
    </source>
</evidence>
<dbReference type="GO" id="GO:0016746">
    <property type="term" value="F:acyltransferase activity"/>
    <property type="evidence" value="ECO:0007669"/>
    <property type="project" value="InterPro"/>
</dbReference>
<proteinExistence type="predicted"/>
<dbReference type="SMART" id="SM00563">
    <property type="entry name" value="PlsC"/>
    <property type="match status" value="1"/>
</dbReference>
<dbReference type="PANTHER" id="PTHR22753">
    <property type="entry name" value="TRANSMEMBRANE PROTEIN 68"/>
    <property type="match status" value="1"/>
</dbReference>
<dbReference type="PANTHER" id="PTHR22753:SF48">
    <property type="entry name" value="PHOSPHOLIPID_GLYCEROL ACYLTRANSFERASE DOMAIN-CONTAINING PROTEIN"/>
    <property type="match status" value="1"/>
</dbReference>
<dbReference type="Pfam" id="PF12697">
    <property type="entry name" value="Abhydrolase_6"/>
    <property type="match status" value="1"/>
</dbReference>
<reference evidence="3" key="1">
    <citation type="submission" date="2016-03" db="EMBL/GenBank/DDBJ databases">
        <title>Mechanisms controlling the formation of the plant cell surface in tip-growing cells are functionally conserved among land plants.</title>
        <authorList>
            <person name="Honkanen S."/>
            <person name="Jones V.A."/>
            <person name="Morieri G."/>
            <person name="Champion C."/>
            <person name="Hetherington A.J."/>
            <person name="Kelly S."/>
            <person name="Saint-Marcoux D."/>
            <person name="Proust H."/>
            <person name="Prescott H."/>
            <person name="Dolan L."/>
        </authorList>
    </citation>
    <scope>NUCLEOTIDE SEQUENCE [LARGE SCALE GENOMIC DNA]</scope>
    <source>
        <tissue evidence="3">Whole gametophyte</tissue>
    </source>
</reference>
<accession>A0A176W4S1</accession>
<protein>
    <recommendedName>
        <fullName evidence="2">Phospholipid/glycerol acyltransferase domain-containing protein</fullName>
    </recommendedName>
</protein>